<dbReference type="EMBL" id="MH727564">
    <property type="protein sequence ID" value="AYB70977.1"/>
    <property type="molecule type" value="Genomic_DNA"/>
</dbReference>
<gene>
    <name evidence="2" type="primary">163</name>
    <name evidence="2" type="ORF">SEA_YABOI_163</name>
</gene>
<evidence type="ECO:0000313" key="3">
    <source>
        <dbReference type="Proteomes" id="UP000271820"/>
    </source>
</evidence>
<dbReference type="GeneID" id="55611524"/>
<dbReference type="KEGG" id="vg:55611524"/>
<evidence type="ECO:0000313" key="2">
    <source>
        <dbReference type="EMBL" id="AYB70977.1"/>
    </source>
</evidence>
<dbReference type="Proteomes" id="UP000271820">
    <property type="component" value="Segment"/>
</dbReference>
<reference evidence="2 3" key="1">
    <citation type="submission" date="2018-08" db="EMBL/GenBank/DDBJ databases">
        <authorList>
            <person name="Hogarty M.P."/>
            <person name="Sinkre R.A."/>
            <person name="Rubiano R."/>
            <person name="Harback M.R."/>
            <person name="Shaffer C.D."/>
            <person name="Weston-Hafer K.A."/>
            <person name="Russell D.A."/>
            <person name="Pope W.H."/>
            <person name="Jacobs-Sera D."/>
            <person name="Hendrix R.W."/>
            <person name="Hatfull G.F."/>
        </authorList>
    </citation>
    <scope>NUCLEOTIDE SEQUENCE [LARGE SCALE GENOMIC DNA]</scope>
</reference>
<accession>A0A385ULR8</accession>
<proteinExistence type="predicted"/>
<sequence>MSIEDEIAKEVAKEAEEEKASGKSWKVIAAEAAWKFTKEKGYPAFKAGAKYLYAKGKDVKNRPEKPSEKKASSLRPGDVTALGQVAEAKRDPVEKNNYQISFIGSNGIRIERVPGNKKFGVVERRSVK</sequence>
<feature type="compositionally biased region" description="Basic and acidic residues" evidence="1">
    <location>
        <begin position="56"/>
        <end position="71"/>
    </location>
</feature>
<feature type="region of interest" description="Disordered" evidence="1">
    <location>
        <begin position="56"/>
        <end position="78"/>
    </location>
</feature>
<protein>
    <submittedName>
        <fullName evidence="2">Uncharacterized protein</fullName>
    </submittedName>
</protein>
<dbReference type="RefSeq" id="YP_009841276.1">
    <property type="nucleotide sequence ID" value="NC_048730.1"/>
</dbReference>
<name>A0A385ULR8_9CAUD</name>
<keyword evidence="3" id="KW-1185">Reference proteome</keyword>
<evidence type="ECO:0000256" key="1">
    <source>
        <dbReference type="SAM" id="MobiDB-lite"/>
    </source>
</evidence>
<organism evidence="2 3">
    <name type="scientific">Streptomyces phage Yaboi</name>
    <dbReference type="NCBI Taxonomy" id="2301621"/>
    <lineage>
        <taxon>Viruses</taxon>
        <taxon>Duplodnaviria</taxon>
        <taxon>Heunggongvirae</taxon>
        <taxon>Uroviricota</taxon>
        <taxon>Caudoviricetes</taxon>
        <taxon>Stanwilliamsviridae</taxon>
        <taxon>Boydwoodruffvirinae</taxon>
        <taxon>Karimacvirus</taxon>
        <taxon>Karimacvirus yaboi</taxon>
        <taxon>Streptomyces virus Yaboi</taxon>
    </lineage>
</organism>